<dbReference type="Proteomes" id="UP000198756">
    <property type="component" value="Unassembled WGS sequence"/>
</dbReference>
<reference evidence="3" key="1">
    <citation type="submission" date="2016-10" db="EMBL/GenBank/DDBJ databases">
        <authorList>
            <person name="Varghese N."/>
            <person name="Submissions S."/>
        </authorList>
    </citation>
    <scope>NUCLEOTIDE SEQUENCE [LARGE SCALE GENOMIC DNA]</scope>
    <source>
        <strain evidence="3">DSM 22703</strain>
    </source>
</reference>
<dbReference type="AlphaFoldDB" id="A0A1G5WCQ2"/>
<name>A0A1G5WCQ2_9BACT</name>
<proteinExistence type="predicted"/>
<keyword evidence="3" id="KW-1185">Reference proteome</keyword>
<dbReference type="InterPro" id="IPR008969">
    <property type="entry name" value="CarboxyPept-like_regulatory"/>
</dbReference>
<protein>
    <recommendedName>
        <fullName evidence="4">Carboxypeptidase regulatory-like domain-containing protein</fullName>
    </recommendedName>
</protein>
<keyword evidence="1" id="KW-0472">Membrane</keyword>
<gene>
    <name evidence="2" type="ORF">SAMN03080617_01035</name>
</gene>
<organism evidence="2 3">
    <name type="scientific">Algoriphagus alkaliphilus</name>
    <dbReference type="NCBI Taxonomy" id="279824"/>
    <lineage>
        <taxon>Bacteria</taxon>
        <taxon>Pseudomonadati</taxon>
        <taxon>Bacteroidota</taxon>
        <taxon>Cytophagia</taxon>
        <taxon>Cytophagales</taxon>
        <taxon>Cyclobacteriaceae</taxon>
        <taxon>Algoriphagus</taxon>
    </lineage>
</organism>
<keyword evidence="1" id="KW-0812">Transmembrane</keyword>
<evidence type="ECO:0000313" key="3">
    <source>
        <dbReference type="Proteomes" id="UP000198756"/>
    </source>
</evidence>
<dbReference type="EMBL" id="FMXE01000006">
    <property type="protein sequence ID" value="SDA55929.1"/>
    <property type="molecule type" value="Genomic_DNA"/>
</dbReference>
<evidence type="ECO:0008006" key="4">
    <source>
        <dbReference type="Google" id="ProtNLM"/>
    </source>
</evidence>
<feature type="transmembrane region" description="Helical" evidence="1">
    <location>
        <begin position="38"/>
        <end position="58"/>
    </location>
</feature>
<evidence type="ECO:0000313" key="2">
    <source>
        <dbReference type="EMBL" id="SDA55929.1"/>
    </source>
</evidence>
<dbReference type="STRING" id="279824.SAMN03080617_01035"/>
<accession>A0A1G5WCQ2</accession>
<dbReference type="Gene3D" id="2.60.40.1120">
    <property type="entry name" value="Carboxypeptidase-like, regulatory domain"/>
    <property type="match status" value="1"/>
</dbReference>
<sequence length="255" mass="28681">MTVVCGRLSATSKAYFLITGRIADNQNILNVRIEMNRLLVLWFFVFLLIGSACNTYELPSVGAEVGSISGTLNLYDEGTTIMGFSGGVKISLEGTDPLIYTFSDEFGRFEFKRVPFGSYVVIYEKEGYGTFRYLGEEDDGKFEHRSEVVNFKIPHFELGEKSTTQIRDVSYEKIAGGYQFIVTTDPGASQSGARYITFFTSPNPEVDKENFEIIFTHWDYSNPQSLFISDGAFENMLDQVSGKGYMRVYGDSYPS</sequence>
<keyword evidence="1" id="KW-1133">Transmembrane helix</keyword>
<evidence type="ECO:0000256" key="1">
    <source>
        <dbReference type="SAM" id="Phobius"/>
    </source>
</evidence>
<dbReference type="SUPFAM" id="SSF49464">
    <property type="entry name" value="Carboxypeptidase regulatory domain-like"/>
    <property type="match status" value="1"/>
</dbReference>